<dbReference type="AlphaFoldDB" id="A0A6N4RDQ9"/>
<evidence type="ECO:0000313" key="2">
    <source>
        <dbReference type="Proteomes" id="UP000320948"/>
    </source>
</evidence>
<gene>
    <name evidence="1" type="ORF">DI628_02130</name>
</gene>
<accession>A0A6N4RDQ9</accession>
<sequence>MTTIMPRCPMHRLSNGNDALRMLDHFKCTPKEAFLLFTAVHQFSVDAEGDEIFCILDSHFEALLIMHRRNMLASDAWKDVVGTLTSDIDTLLTQLEQRVWPKAPPPPFRMTVEYAA</sequence>
<organism evidence="1 2">
    <name type="scientific">Blastochloris viridis</name>
    <name type="common">Rhodopseudomonas viridis</name>
    <dbReference type="NCBI Taxonomy" id="1079"/>
    <lineage>
        <taxon>Bacteria</taxon>
        <taxon>Pseudomonadati</taxon>
        <taxon>Pseudomonadota</taxon>
        <taxon>Alphaproteobacteria</taxon>
        <taxon>Hyphomicrobiales</taxon>
        <taxon>Blastochloridaceae</taxon>
        <taxon>Blastochloris</taxon>
    </lineage>
</organism>
<proteinExistence type="predicted"/>
<protein>
    <submittedName>
        <fullName evidence="1">Uncharacterized protein</fullName>
    </submittedName>
</protein>
<reference evidence="1 2" key="1">
    <citation type="journal article" date="2017" name="Nat. Commun.">
        <title>In situ click chemistry generation of cyclooxygenase-2 inhibitors.</title>
        <authorList>
            <person name="Bhardwaj A."/>
            <person name="Kaur J."/>
            <person name="Wuest M."/>
            <person name="Wuest F."/>
        </authorList>
    </citation>
    <scope>NUCLEOTIDE SEQUENCE [LARGE SCALE GENOMIC DNA]</scope>
    <source>
        <strain evidence="1">S2_018_000_R2_106</strain>
    </source>
</reference>
<comment type="caution">
    <text evidence="1">The sequence shown here is derived from an EMBL/GenBank/DDBJ whole genome shotgun (WGS) entry which is preliminary data.</text>
</comment>
<name>A0A6N4RDQ9_BLAVI</name>
<dbReference type="EMBL" id="VAFM01000001">
    <property type="protein sequence ID" value="TKW61439.1"/>
    <property type="molecule type" value="Genomic_DNA"/>
</dbReference>
<dbReference type="Proteomes" id="UP000320948">
    <property type="component" value="Unassembled WGS sequence"/>
</dbReference>
<evidence type="ECO:0000313" key="1">
    <source>
        <dbReference type="EMBL" id="TKW61439.1"/>
    </source>
</evidence>